<gene>
    <name evidence="2" type="ORF">HF882_06340</name>
</gene>
<evidence type="ECO:0000256" key="1">
    <source>
        <dbReference type="SAM" id="Phobius"/>
    </source>
</evidence>
<keyword evidence="1" id="KW-1133">Transmembrane helix</keyword>
<name>A0A848AT98_9BACT</name>
<sequence>MKMPEHLKLHFFTLIELLVVIAIIAILASMLLPALNQARGKAKDAKCSSNLKQLGLYMSMYIDQNDGVIPGASSNLTMYAGKWQDMLMMLYSPDTQIKDWCHVTSADGKRKPLGPFACPSTTALTQPSLLRVADYGINMSDYGYATPSYRTYIMKIGRIKSPSRRAAMFDMDRWDTYDPIVEKKSKMVTSSVNGIGEWRHGNGKAANVGFADGHVELRSKESIPEDGSDAVDGYFWNTPERN</sequence>
<dbReference type="SUPFAM" id="SSF54523">
    <property type="entry name" value="Pili subunits"/>
    <property type="match status" value="1"/>
</dbReference>
<dbReference type="InterPro" id="IPR012902">
    <property type="entry name" value="N_methyl_site"/>
</dbReference>
<dbReference type="InterPro" id="IPR045584">
    <property type="entry name" value="Pilin-like"/>
</dbReference>
<dbReference type="Gene3D" id="3.30.700.10">
    <property type="entry name" value="Glycoprotein, Type 4 Pilin"/>
    <property type="match status" value="1"/>
</dbReference>
<evidence type="ECO:0000313" key="2">
    <source>
        <dbReference type="EMBL" id="NMD86201.1"/>
    </source>
</evidence>
<dbReference type="Proteomes" id="UP000576225">
    <property type="component" value="Unassembled WGS sequence"/>
</dbReference>
<keyword evidence="1" id="KW-0812">Transmembrane</keyword>
<dbReference type="RefSeq" id="WP_168962015.1">
    <property type="nucleotide sequence ID" value="NZ_CALXNT010000044.1"/>
</dbReference>
<accession>A0A848AT98</accession>
<keyword evidence="1" id="KW-0472">Membrane</keyword>
<feature type="transmembrane region" description="Helical" evidence="1">
    <location>
        <begin position="12"/>
        <end position="35"/>
    </location>
</feature>
<comment type="caution">
    <text evidence="2">The sequence shown here is derived from an EMBL/GenBank/DDBJ whole genome shotgun (WGS) entry which is preliminary data.</text>
</comment>
<proteinExistence type="predicted"/>
<dbReference type="NCBIfam" id="TIGR02532">
    <property type="entry name" value="IV_pilin_GFxxxE"/>
    <property type="match status" value="1"/>
</dbReference>
<dbReference type="EMBL" id="JABAEW010000009">
    <property type="protein sequence ID" value="NMD86201.1"/>
    <property type="molecule type" value="Genomic_DNA"/>
</dbReference>
<protein>
    <submittedName>
        <fullName evidence="2">Prepilin-type N-terminal cleavage/methylation domain-containing protein</fullName>
    </submittedName>
</protein>
<reference evidence="2 3" key="1">
    <citation type="submission" date="2020-04" db="EMBL/GenBank/DDBJ databases">
        <authorList>
            <person name="Hitch T.C.A."/>
            <person name="Wylensek D."/>
            <person name="Clavel T."/>
        </authorList>
    </citation>
    <scope>NUCLEOTIDE SEQUENCE [LARGE SCALE GENOMIC DNA]</scope>
    <source>
        <strain evidence="2 3">COR2-253-APC-1A</strain>
    </source>
</reference>
<dbReference type="PANTHER" id="PTHR30093:SF2">
    <property type="entry name" value="TYPE II SECRETION SYSTEM PROTEIN H"/>
    <property type="match status" value="1"/>
</dbReference>
<organism evidence="2 3">
    <name type="scientific">Victivallis vadensis</name>
    <dbReference type="NCBI Taxonomy" id="172901"/>
    <lineage>
        <taxon>Bacteria</taxon>
        <taxon>Pseudomonadati</taxon>
        <taxon>Lentisphaerota</taxon>
        <taxon>Lentisphaeria</taxon>
        <taxon>Victivallales</taxon>
        <taxon>Victivallaceae</taxon>
        <taxon>Victivallis</taxon>
    </lineage>
</organism>
<dbReference type="PANTHER" id="PTHR30093">
    <property type="entry name" value="GENERAL SECRETION PATHWAY PROTEIN G"/>
    <property type="match status" value="1"/>
</dbReference>
<evidence type="ECO:0000313" key="3">
    <source>
        <dbReference type="Proteomes" id="UP000576225"/>
    </source>
</evidence>
<dbReference type="AlphaFoldDB" id="A0A848AT98"/>